<dbReference type="Proteomes" id="UP000199286">
    <property type="component" value="Unassembled WGS sequence"/>
</dbReference>
<dbReference type="RefSeq" id="WP_089882300.1">
    <property type="nucleotide sequence ID" value="NZ_FNPF01000005.1"/>
</dbReference>
<accession>A0A1H3IQL6</accession>
<name>A0A1H3IQL6_9RHOB</name>
<sequence length="205" mass="23754">MRKDKELIQAYGRMIMERAAEGWACHQLAFMFNQLSGSRSAKVKQMQEEVERTYAKILSHVYRHPKKKPLDDLPLWIGAPDLHVFKNQKSTHVDCNINDGLHFQVIVAFPPWTTRLKSSLSEYISLHQERFVGPTRYLSRLHASDLAETQDYAAEYVLKTIKKLDFGSDDILVLPKSSSEMSRLTNWERRQVKREGALRRLKPAG</sequence>
<protein>
    <submittedName>
        <fullName evidence="1">Uncharacterized protein</fullName>
    </submittedName>
</protein>
<evidence type="ECO:0000313" key="1">
    <source>
        <dbReference type="EMBL" id="SDY29897.1"/>
    </source>
</evidence>
<dbReference type="AlphaFoldDB" id="A0A1H3IQL6"/>
<reference evidence="1 2" key="1">
    <citation type="submission" date="2016-10" db="EMBL/GenBank/DDBJ databases">
        <authorList>
            <person name="de Groot N.N."/>
        </authorList>
    </citation>
    <scope>NUCLEOTIDE SEQUENCE [LARGE SCALE GENOMIC DNA]</scope>
    <source>
        <strain evidence="1 2">DSM 26880</strain>
    </source>
</reference>
<gene>
    <name evidence="1" type="ORF">SAMN05444340_105208</name>
</gene>
<dbReference type="OrthoDB" id="7992451at2"/>
<organism evidence="1 2">
    <name type="scientific">Citreimonas salinaria</name>
    <dbReference type="NCBI Taxonomy" id="321339"/>
    <lineage>
        <taxon>Bacteria</taxon>
        <taxon>Pseudomonadati</taxon>
        <taxon>Pseudomonadota</taxon>
        <taxon>Alphaproteobacteria</taxon>
        <taxon>Rhodobacterales</taxon>
        <taxon>Roseobacteraceae</taxon>
        <taxon>Citreimonas</taxon>
    </lineage>
</organism>
<dbReference type="STRING" id="321339.SAMN05444340_105208"/>
<keyword evidence="2" id="KW-1185">Reference proteome</keyword>
<dbReference type="EMBL" id="FNPF01000005">
    <property type="protein sequence ID" value="SDY29897.1"/>
    <property type="molecule type" value="Genomic_DNA"/>
</dbReference>
<proteinExistence type="predicted"/>
<evidence type="ECO:0000313" key="2">
    <source>
        <dbReference type="Proteomes" id="UP000199286"/>
    </source>
</evidence>